<keyword evidence="8 12" id="KW-0812">Transmembrane</keyword>
<dbReference type="InterPro" id="IPR007078">
    <property type="entry name" value="Haem_export_protD_CcmD"/>
</dbReference>
<evidence type="ECO:0000256" key="3">
    <source>
        <dbReference type="ARBA" id="ARBA00008741"/>
    </source>
</evidence>
<sequence length="61" mass="6504">MSGLLAGFGPHAGFILASYGAAALILAGLTLAILRDHRAQKRALETLERRGAGRRSTRERS</sequence>
<dbReference type="EMBL" id="FUYX01000022">
    <property type="protein sequence ID" value="SKC15905.1"/>
    <property type="molecule type" value="Genomic_DNA"/>
</dbReference>
<evidence type="ECO:0000313" key="15">
    <source>
        <dbReference type="Proteomes" id="UP000051562"/>
    </source>
</evidence>
<keyword evidence="15" id="KW-1185">Reference proteome</keyword>
<dbReference type="GO" id="GO:0005886">
    <property type="term" value="C:plasma membrane"/>
    <property type="evidence" value="ECO:0007669"/>
    <property type="project" value="UniProtKB-SubCell"/>
</dbReference>
<comment type="similarity">
    <text evidence="3 12">Belongs to the CcmD/CycX/HelD family.</text>
</comment>
<name>A0A0Q3LX65_9HYPH</name>
<dbReference type="Proteomes" id="UP000051562">
    <property type="component" value="Unassembled WGS sequence"/>
</dbReference>
<dbReference type="NCBIfam" id="TIGR03141">
    <property type="entry name" value="cytochro_ccmD"/>
    <property type="match status" value="1"/>
</dbReference>
<keyword evidence="5 12" id="KW-0813">Transport</keyword>
<keyword evidence="7 12" id="KW-0997">Cell inner membrane</keyword>
<dbReference type="AlphaFoldDB" id="A0A0Q3LX65"/>
<protein>
    <recommendedName>
        <fullName evidence="4 12">Heme exporter protein D</fullName>
    </recommendedName>
</protein>
<evidence type="ECO:0000256" key="4">
    <source>
        <dbReference type="ARBA" id="ARBA00016461"/>
    </source>
</evidence>
<evidence type="ECO:0000313" key="16">
    <source>
        <dbReference type="Proteomes" id="UP000190130"/>
    </source>
</evidence>
<keyword evidence="6 12" id="KW-1003">Cell membrane</keyword>
<keyword evidence="9 12" id="KW-0201">Cytochrome c-type biogenesis</keyword>
<evidence type="ECO:0000256" key="11">
    <source>
        <dbReference type="ARBA" id="ARBA00023136"/>
    </source>
</evidence>
<accession>A0A0Q3LX65</accession>
<gene>
    <name evidence="13" type="ORF">ARD30_23990</name>
    <name evidence="14" type="ORF">SAMN05660750_04882</name>
</gene>
<evidence type="ECO:0000313" key="13">
    <source>
        <dbReference type="EMBL" id="KQK28009.1"/>
    </source>
</evidence>
<evidence type="ECO:0000256" key="7">
    <source>
        <dbReference type="ARBA" id="ARBA00022519"/>
    </source>
</evidence>
<evidence type="ECO:0000256" key="8">
    <source>
        <dbReference type="ARBA" id="ARBA00022692"/>
    </source>
</evidence>
<evidence type="ECO:0000256" key="12">
    <source>
        <dbReference type="RuleBase" id="RU363101"/>
    </source>
</evidence>
<dbReference type="STRING" id="53254.SAMN05660750_04882"/>
<comment type="function">
    <text evidence="1 12">Required for the export of heme to the periplasm for the biogenesis of c-type cytochromes.</text>
</comment>
<keyword evidence="10 12" id="KW-1133">Transmembrane helix</keyword>
<dbReference type="EMBL" id="LMAR01000083">
    <property type="protein sequence ID" value="KQK28009.1"/>
    <property type="molecule type" value="Genomic_DNA"/>
</dbReference>
<dbReference type="GO" id="GO:0017004">
    <property type="term" value="P:cytochrome complex assembly"/>
    <property type="evidence" value="ECO:0007669"/>
    <property type="project" value="UniProtKB-KW"/>
</dbReference>
<evidence type="ECO:0000256" key="10">
    <source>
        <dbReference type="ARBA" id="ARBA00022989"/>
    </source>
</evidence>
<evidence type="ECO:0000256" key="1">
    <source>
        <dbReference type="ARBA" id="ARBA00002442"/>
    </source>
</evidence>
<keyword evidence="11 12" id="KW-0472">Membrane</keyword>
<dbReference type="RefSeq" id="WP_055730698.1">
    <property type="nucleotide sequence ID" value="NZ_FUYX01000022.1"/>
</dbReference>
<evidence type="ECO:0000256" key="5">
    <source>
        <dbReference type="ARBA" id="ARBA00022448"/>
    </source>
</evidence>
<comment type="subcellular location">
    <subcellularLocation>
        <location evidence="2 12">Cell inner membrane</location>
        <topology evidence="2 12">Single-pass membrane protein</topology>
    </subcellularLocation>
</comment>
<evidence type="ECO:0000256" key="2">
    <source>
        <dbReference type="ARBA" id="ARBA00004377"/>
    </source>
</evidence>
<evidence type="ECO:0000256" key="6">
    <source>
        <dbReference type="ARBA" id="ARBA00022475"/>
    </source>
</evidence>
<evidence type="ECO:0000256" key="9">
    <source>
        <dbReference type="ARBA" id="ARBA00022748"/>
    </source>
</evidence>
<organism evidence="13 15">
    <name type="scientific">Bosea thiooxidans</name>
    <dbReference type="NCBI Taxonomy" id="53254"/>
    <lineage>
        <taxon>Bacteria</taxon>
        <taxon>Pseudomonadati</taxon>
        <taxon>Pseudomonadota</taxon>
        <taxon>Alphaproteobacteria</taxon>
        <taxon>Hyphomicrobiales</taxon>
        <taxon>Boseaceae</taxon>
        <taxon>Bosea</taxon>
    </lineage>
</organism>
<dbReference type="GO" id="GO:0015886">
    <property type="term" value="P:heme transport"/>
    <property type="evidence" value="ECO:0007669"/>
    <property type="project" value="InterPro"/>
</dbReference>
<feature type="transmembrane region" description="Helical" evidence="12">
    <location>
        <begin position="12"/>
        <end position="34"/>
    </location>
</feature>
<dbReference type="Proteomes" id="UP000190130">
    <property type="component" value="Unassembled WGS sequence"/>
</dbReference>
<reference evidence="13 15" key="1">
    <citation type="submission" date="2015-10" db="EMBL/GenBank/DDBJ databases">
        <title>Draft genome of Bosea thiooxidans.</title>
        <authorList>
            <person name="Wang X."/>
        </authorList>
    </citation>
    <scope>NUCLEOTIDE SEQUENCE [LARGE SCALE GENOMIC DNA]</scope>
    <source>
        <strain evidence="13 15">CGMCC 9174</strain>
    </source>
</reference>
<dbReference type="Pfam" id="PF04995">
    <property type="entry name" value="CcmD"/>
    <property type="match status" value="1"/>
</dbReference>
<proteinExistence type="inferred from homology"/>
<evidence type="ECO:0000313" key="14">
    <source>
        <dbReference type="EMBL" id="SKC15905.1"/>
    </source>
</evidence>
<reference evidence="14 16" key="2">
    <citation type="submission" date="2017-02" db="EMBL/GenBank/DDBJ databases">
        <authorList>
            <person name="Peterson S.W."/>
        </authorList>
    </citation>
    <scope>NUCLEOTIDE SEQUENCE [LARGE SCALE GENOMIC DNA]</scope>
    <source>
        <strain evidence="14 16">DSM 9653</strain>
    </source>
</reference>